<proteinExistence type="predicted"/>
<evidence type="ECO:0000313" key="3">
    <source>
        <dbReference type="EMBL" id="HER42868.1"/>
    </source>
</evidence>
<feature type="domain" description="CBS" evidence="2">
    <location>
        <begin position="1"/>
        <end position="56"/>
    </location>
</feature>
<dbReference type="Proteomes" id="UP000886069">
    <property type="component" value="Unassembled WGS sequence"/>
</dbReference>
<organism evidence="3">
    <name type="scientific">Eiseniibacteriota bacterium</name>
    <dbReference type="NCBI Taxonomy" id="2212470"/>
    <lineage>
        <taxon>Bacteria</taxon>
        <taxon>Candidatus Eiseniibacteriota</taxon>
    </lineage>
</organism>
<sequence>AGIALHPQDPAGRIVDLIMRKGVGRVPVLDDSGAVVGIVTRGDLMEALKVMTTLGE</sequence>
<reference evidence="3" key="1">
    <citation type="journal article" date="2020" name="mSystems">
        <title>Genome- and Community-Level Interaction Insights into Carbon Utilization and Element Cycling Functions of Hydrothermarchaeota in Hydrothermal Sediment.</title>
        <authorList>
            <person name="Zhou Z."/>
            <person name="Liu Y."/>
            <person name="Xu W."/>
            <person name="Pan J."/>
            <person name="Luo Z.H."/>
            <person name="Li M."/>
        </authorList>
    </citation>
    <scope>NUCLEOTIDE SEQUENCE [LARGE SCALE GENOMIC DNA]</scope>
    <source>
        <strain evidence="3">SpSt-1233</strain>
    </source>
</reference>
<dbReference type="InterPro" id="IPR000644">
    <property type="entry name" value="CBS_dom"/>
</dbReference>
<gene>
    <name evidence="3" type="ORF">ENO08_00215</name>
</gene>
<keyword evidence="1" id="KW-0129">CBS domain</keyword>
<dbReference type="Pfam" id="PF00571">
    <property type="entry name" value="CBS"/>
    <property type="match status" value="1"/>
</dbReference>
<evidence type="ECO:0000256" key="1">
    <source>
        <dbReference type="PROSITE-ProRule" id="PRU00703"/>
    </source>
</evidence>
<dbReference type="InterPro" id="IPR046342">
    <property type="entry name" value="CBS_dom_sf"/>
</dbReference>
<accession>A0A7V2ATB8</accession>
<dbReference type="PROSITE" id="PS51371">
    <property type="entry name" value="CBS"/>
    <property type="match status" value="1"/>
</dbReference>
<dbReference type="EMBL" id="DSEC01000017">
    <property type="protein sequence ID" value="HER42868.1"/>
    <property type="molecule type" value="Genomic_DNA"/>
</dbReference>
<name>A0A7V2ATB8_UNCEI</name>
<dbReference type="SUPFAM" id="SSF54631">
    <property type="entry name" value="CBS-domain pair"/>
    <property type="match status" value="1"/>
</dbReference>
<evidence type="ECO:0000259" key="2">
    <source>
        <dbReference type="PROSITE" id="PS51371"/>
    </source>
</evidence>
<dbReference type="SMART" id="SM00116">
    <property type="entry name" value="CBS"/>
    <property type="match status" value="1"/>
</dbReference>
<feature type="non-terminal residue" evidence="3">
    <location>
        <position position="1"/>
    </location>
</feature>
<dbReference type="AlphaFoldDB" id="A0A7V2ATB8"/>
<comment type="caution">
    <text evidence="3">The sequence shown here is derived from an EMBL/GenBank/DDBJ whole genome shotgun (WGS) entry which is preliminary data.</text>
</comment>
<protein>
    <submittedName>
        <fullName evidence="3">CBS domain-containing protein</fullName>
    </submittedName>
</protein>
<dbReference type="Gene3D" id="3.90.1280.20">
    <property type="match status" value="1"/>
</dbReference>